<keyword evidence="3" id="KW-1185">Reference proteome</keyword>
<evidence type="ECO:0000313" key="2">
    <source>
        <dbReference type="EMBL" id="KAK6763530.1"/>
    </source>
</evidence>
<comment type="caution">
    <text evidence="2">The sequence shown here is derived from an EMBL/GenBank/DDBJ whole genome shotgun (WGS) entry which is preliminary data.</text>
</comment>
<evidence type="ECO:0000256" key="1">
    <source>
        <dbReference type="SAM" id="SignalP"/>
    </source>
</evidence>
<organism evidence="2 3">
    <name type="scientific">Necator americanus</name>
    <name type="common">Human hookworm</name>
    <dbReference type="NCBI Taxonomy" id="51031"/>
    <lineage>
        <taxon>Eukaryota</taxon>
        <taxon>Metazoa</taxon>
        <taxon>Ecdysozoa</taxon>
        <taxon>Nematoda</taxon>
        <taxon>Chromadorea</taxon>
        <taxon>Rhabditida</taxon>
        <taxon>Rhabditina</taxon>
        <taxon>Rhabditomorpha</taxon>
        <taxon>Strongyloidea</taxon>
        <taxon>Ancylostomatidae</taxon>
        <taxon>Bunostominae</taxon>
        <taxon>Necator</taxon>
    </lineage>
</organism>
<evidence type="ECO:0000313" key="3">
    <source>
        <dbReference type="Proteomes" id="UP001303046"/>
    </source>
</evidence>
<reference evidence="2 3" key="1">
    <citation type="submission" date="2023-08" db="EMBL/GenBank/DDBJ databases">
        <title>A Necator americanus chromosomal reference genome.</title>
        <authorList>
            <person name="Ilik V."/>
            <person name="Petrzelkova K.J."/>
            <person name="Pardy F."/>
            <person name="Fuh T."/>
            <person name="Niatou-Singa F.S."/>
            <person name="Gouil Q."/>
            <person name="Baker L."/>
            <person name="Ritchie M.E."/>
            <person name="Jex A.R."/>
            <person name="Gazzola D."/>
            <person name="Li H."/>
            <person name="Toshio Fujiwara R."/>
            <person name="Zhan B."/>
            <person name="Aroian R.V."/>
            <person name="Pafco B."/>
            <person name="Schwarz E.M."/>
        </authorList>
    </citation>
    <scope>NUCLEOTIDE SEQUENCE [LARGE SCALE GENOMIC DNA]</scope>
    <source>
        <strain evidence="2 3">Aroian</strain>
        <tissue evidence="2">Whole animal</tissue>
    </source>
</reference>
<dbReference type="Proteomes" id="UP001303046">
    <property type="component" value="Unassembled WGS sequence"/>
</dbReference>
<keyword evidence="1" id="KW-0732">Signal</keyword>
<feature type="signal peptide" evidence="1">
    <location>
        <begin position="1"/>
        <end position="18"/>
    </location>
</feature>
<sequence length="161" mass="17874">MFPLKICILLIYFCNTDCAPEDHELTSNSEEDADQPNDLPGHDVRKICDLIRCKTVLSKFAEDINSVLVANPLKEKETVDNLMNLVKAEIGAEGHVDSIFPDKQSRRLPCQKAIAAISYPILTVYSSQGQSYINAVTNVHGSKYWTQDTGGINSLLEVLFS</sequence>
<feature type="chain" id="PRO_5045948032" evidence="1">
    <location>
        <begin position="19"/>
        <end position="161"/>
    </location>
</feature>
<proteinExistence type="predicted"/>
<accession>A0ABR1EMA9</accession>
<dbReference type="EMBL" id="JAVFWL010000006">
    <property type="protein sequence ID" value="KAK6763530.1"/>
    <property type="molecule type" value="Genomic_DNA"/>
</dbReference>
<name>A0ABR1EMA9_NECAM</name>
<gene>
    <name evidence="2" type="primary">Necator_chrX.g24180</name>
    <name evidence="2" type="ORF">RB195_024015</name>
</gene>
<protein>
    <submittedName>
        <fullName evidence="2">Uncharacterized protein</fullName>
    </submittedName>
</protein>